<keyword evidence="2" id="KW-1185">Reference proteome</keyword>
<evidence type="ECO:0000313" key="1">
    <source>
        <dbReference type="EMBL" id="QJD97864.1"/>
    </source>
</evidence>
<proteinExistence type="predicted"/>
<evidence type="ECO:0000313" key="2">
    <source>
        <dbReference type="Proteomes" id="UP000503278"/>
    </source>
</evidence>
<protein>
    <submittedName>
        <fullName evidence="1">Uncharacterized protein</fullName>
    </submittedName>
</protein>
<dbReference type="RefSeq" id="WP_169610418.1">
    <property type="nucleotide sequence ID" value="NZ_CP051682.1"/>
</dbReference>
<dbReference type="AlphaFoldDB" id="A0A7L5E7P9"/>
<accession>A0A7L5E7P9</accession>
<sequence length="68" mass="7941">MIKKIKQAEEKERSTERQIQKSLYQTALYIPITHITFQSTLLQVIPIIDFPVESQQVYQTLLQPPQVA</sequence>
<reference evidence="1 2" key="1">
    <citation type="submission" date="2020-04" db="EMBL/GenBank/DDBJ databases">
        <title>Genome sequencing of novel species.</title>
        <authorList>
            <person name="Heo J."/>
            <person name="Kim S.-J."/>
            <person name="Kim J.-S."/>
            <person name="Hong S.-B."/>
            <person name="Kwon S.-W."/>
        </authorList>
    </citation>
    <scope>NUCLEOTIDE SEQUENCE [LARGE SCALE GENOMIC DNA]</scope>
    <source>
        <strain evidence="1 2">F39-2</strain>
    </source>
</reference>
<dbReference type="KEGG" id="mrob:HH214_19270"/>
<dbReference type="EMBL" id="CP051682">
    <property type="protein sequence ID" value="QJD97864.1"/>
    <property type="molecule type" value="Genomic_DNA"/>
</dbReference>
<name>A0A7L5E7P9_9SPHI</name>
<organism evidence="1 2">
    <name type="scientific">Mucilaginibacter robiniae</name>
    <dbReference type="NCBI Taxonomy" id="2728022"/>
    <lineage>
        <taxon>Bacteria</taxon>
        <taxon>Pseudomonadati</taxon>
        <taxon>Bacteroidota</taxon>
        <taxon>Sphingobacteriia</taxon>
        <taxon>Sphingobacteriales</taxon>
        <taxon>Sphingobacteriaceae</taxon>
        <taxon>Mucilaginibacter</taxon>
    </lineage>
</organism>
<dbReference type="Proteomes" id="UP000503278">
    <property type="component" value="Chromosome"/>
</dbReference>
<gene>
    <name evidence="1" type="ORF">HH214_19270</name>
</gene>